<feature type="non-terminal residue" evidence="1">
    <location>
        <position position="55"/>
    </location>
</feature>
<accession>A0A7K3QPA7</accession>
<comment type="caution">
    <text evidence="1">The sequence shown here is derived from an EMBL/GenBank/DDBJ whole genome shotgun (WGS) entry which is preliminary data.</text>
</comment>
<sequence length="55" mass="5572">MTRRAVVVGGAGAVGRLFTERLLGAGAEVTVVDPADAPVFGAARRLRGDIIDPGP</sequence>
<protein>
    <recommendedName>
        <fullName evidence="3">NAD-dependent epimerase/dehydratase family protein</fullName>
    </recommendedName>
</protein>
<evidence type="ECO:0008006" key="3">
    <source>
        <dbReference type="Google" id="ProtNLM"/>
    </source>
</evidence>
<dbReference type="AlphaFoldDB" id="A0A7K3QPA7"/>
<dbReference type="Gene3D" id="3.40.50.720">
    <property type="entry name" value="NAD(P)-binding Rossmann-like Domain"/>
    <property type="match status" value="1"/>
</dbReference>
<evidence type="ECO:0000313" key="1">
    <source>
        <dbReference type="EMBL" id="NEB91728.1"/>
    </source>
</evidence>
<gene>
    <name evidence="1" type="ORF">G3I21_08340</name>
</gene>
<dbReference type="SUPFAM" id="SSF51735">
    <property type="entry name" value="NAD(P)-binding Rossmann-fold domains"/>
    <property type="match status" value="1"/>
</dbReference>
<organism evidence="1 2">
    <name type="scientific">Streptomyces bauhiniae</name>
    <dbReference type="NCBI Taxonomy" id="2340725"/>
    <lineage>
        <taxon>Bacteria</taxon>
        <taxon>Bacillati</taxon>
        <taxon>Actinomycetota</taxon>
        <taxon>Actinomycetes</taxon>
        <taxon>Kitasatosporales</taxon>
        <taxon>Streptomycetaceae</taxon>
        <taxon>Streptomyces</taxon>
    </lineage>
</organism>
<dbReference type="Proteomes" id="UP000470520">
    <property type="component" value="Unassembled WGS sequence"/>
</dbReference>
<proteinExistence type="predicted"/>
<name>A0A7K3QPA7_9ACTN</name>
<reference evidence="1 2" key="1">
    <citation type="submission" date="2020-01" db="EMBL/GenBank/DDBJ databases">
        <title>Insect and environment-associated Actinomycetes.</title>
        <authorList>
            <person name="Currrie C."/>
            <person name="Chevrette M."/>
            <person name="Carlson C."/>
            <person name="Stubbendieck R."/>
            <person name="Wendt-Pienkowski E."/>
        </authorList>
    </citation>
    <scope>NUCLEOTIDE SEQUENCE [LARGE SCALE GENOMIC DNA]</scope>
    <source>
        <strain evidence="1 2">SID7754</strain>
    </source>
</reference>
<evidence type="ECO:0000313" key="2">
    <source>
        <dbReference type="Proteomes" id="UP000470520"/>
    </source>
</evidence>
<dbReference type="EMBL" id="JAAGMR010000108">
    <property type="protein sequence ID" value="NEB91728.1"/>
    <property type="molecule type" value="Genomic_DNA"/>
</dbReference>
<dbReference type="InterPro" id="IPR036291">
    <property type="entry name" value="NAD(P)-bd_dom_sf"/>
</dbReference>